<keyword evidence="6 8" id="KW-0472">Membrane</keyword>
<sequence length="477" mass="49346">MRRCRRARGTGRELGSDLVPRIPTGVLVDTTPLRVSPTYRRLWWGLGVANFGTQLTVVAVGLQVYAITGSTLAVGVLGICALVPLVLLGLYGGALVDAYDRRRVALLSALVLWAATAGIALQAWLALDTVGLLYGLVAVQSAASAVHNPARSAIIPRLLDKTLVPAANALGTLAWSVALTVGPLAGAALVAVWGYAEAYTVDVLLFTVALWAVWRLPPIPPEPDPLAQAERPTEAGGPSSGAPGVPTHGAGRRPRGRVVGLASVLDGLRYLATRPNVRTTFVVDLAAMVLAMPRVVFPAVGVLYLGGGEVTTGILTAGIATGGILAGLFSGALTRVRWQGQVIVWAITAWGLSVAAFGGTLVTVGSTSPEQVLTVALVVAFLALAGAGAADAISSVFRQTILQTATPDAMRGRLQGIFIVVVAGGPRLGDLVVGADAGLVGEGWAAVIGGLLCVAVVWFVVRRQPRFWAYDARDPQP</sequence>
<feature type="transmembrane region" description="Helical" evidence="8">
    <location>
        <begin position="72"/>
        <end position="92"/>
    </location>
</feature>
<accession>A0ABN6XDY3</accession>
<keyword evidence="2" id="KW-0813">Transport</keyword>
<organism evidence="9 10">
    <name type="scientific">Paraoerskovia sediminicola</name>
    <dbReference type="NCBI Taxonomy" id="1138587"/>
    <lineage>
        <taxon>Bacteria</taxon>
        <taxon>Bacillati</taxon>
        <taxon>Actinomycetota</taxon>
        <taxon>Actinomycetes</taxon>
        <taxon>Micrococcales</taxon>
        <taxon>Cellulomonadaceae</taxon>
        <taxon>Paraoerskovia</taxon>
    </lineage>
</organism>
<feature type="region of interest" description="Disordered" evidence="7">
    <location>
        <begin position="224"/>
        <end position="254"/>
    </location>
</feature>
<dbReference type="InterPro" id="IPR036259">
    <property type="entry name" value="MFS_trans_sf"/>
</dbReference>
<comment type="subcellular location">
    <subcellularLocation>
        <location evidence="1">Cell inner membrane</location>
        <topology evidence="1">Multi-pass membrane protein</topology>
    </subcellularLocation>
</comment>
<dbReference type="Gene3D" id="1.20.1250.20">
    <property type="entry name" value="MFS general substrate transporter like domains"/>
    <property type="match status" value="1"/>
</dbReference>
<feature type="transmembrane region" description="Helical" evidence="8">
    <location>
        <begin position="104"/>
        <end position="125"/>
    </location>
</feature>
<feature type="transmembrane region" description="Helical" evidence="8">
    <location>
        <begin position="372"/>
        <end position="393"/>
    </location>
</feature>
<dbReference type="CDD" id="cd06173">
    <property type="entry name" value="MFS_MefA_like"/>
    <property type="match status" value="1"/>
</dbReference>
<keyword evidence="10" id="KW-1185">Reference proteome</keyword>
<feature type="transmembrane region" description="Helical" evidence="8">
    <location>
        <begin position="281"/>
        <end position="304"/>
    </location>
</feature>
<feature type="compositionally biased region" description="Low complexity" evidence="7">
    <location>
        <begin position="235"/>
        <end position="244"/>
    </location>
</feature>
<dbReference type="PANTHER" id="PTHR23513:SF9">
    <property type="entry name" value="ENTEROBACTIN EXPORTER ENTS"/>
    <property type="match status" value="1"/>
</dbReference>
<evidence type="ECO:0000313" key="10">
    <source>
        <dbReference type="Proteomes" id="UP001321475"/>
    </source>
</evidence>
<dbReference type="Proteomes" id="UP001321475">
    <property type="component" value="Chromosome"/>
</dbReference>
<dbReference type="InterPro" id="IPR010290">
    <property type="entry name" value="TM_effector"/>
</dbReference>
<feature type="transmembrane region" description="Helical" evidence="8">
    <location>
        <begin position="42"/>
        <end position="66"/>
    </location>
</feature>
<evidence type="ECO:0000313" key="9">
    <source>
        <dbReference type="EMBL" id="BDZ42333.1"/>
    </source>
</evidence>
<evidence type="ECO:0000256" key="7">
    <source>
        <dbReference type="SAM" id="MobiDB-lite"/>
    </source>
</evidence>
<feature type="transmembrane region" description="Helical" evidence="8">
    <location>
        <begin position="310"/>
        <end position="330"/>
    </location>
</feature>
<keyword evidence="4 8" id="KW-0812">Transmembrane</keyword>
<feature type="transmembrane region" description="Helical" evidence="8">
    <location>
        <begin position="414"/>
        <end position="437"/>
    </location>
</feature>
<evidence type="ECO:0000256" key="6">
    <source>
        <dbReference type="ARBA" id="ARBA00023136"/>
    </source>
</evidence>
<proteinExistence type="predicted"/>
<evidence type="ECO:0000256" key="4">
    <source>
        <dbReference type="ARBA" id="ARBA00022692"/>
    </source>
</evidence>
<gene>
    <name evidence="9" type="ORF">GCM10025865_16320</name>
</gene>
<dbReference type="SUPFAM" id="SSF103473">
    <property type="entry name" value="MFS general substrate transporter"/>
    <property type="match status" value="1"/>
</dbReference>
<evidence type="ECO:0000256" key="2">
    <source>
        <dbReference type="ARBA" id="ARBA00022448"/>
    </source>
</evidence>
<evidence type="ECO:0000256" key="3">
    <source>
        <dbReference type="ARBA" id="ARBA00022475"/>
    </source>
</evidence>
<keyword evidence="5 8" id="KW-1133">Transmembrane helix</keyword>
<name>A0ABN6XDY3_9CELL</name>
<dbReference type="EMBL" id="AP027729">
    <property type="protein sequence ID" value="BDZ42333.1"/>
    <property type="molecule type" value="Genomic_DNA"/>
</dbReference>
<evidence type="ECO:0000256" key="8">
    <source>
        <dbReference type="SAM" id="Phobius"/>
    </source>
</evidence>
<keyword evidence="3" id="KW-1003">Cell membrane</keyword>
<evidence type="ECO:0000256" key="1">
    <source>
        <dbReference type="ARBA" id="ARBA00004429"/>
    </source>
</evidence>
<reference evidence="10" key="1">
    <citation type="journal article" date="2019" name="Int. J. Syst. Evol. Microbiol.">
        <title>The Global Catalogue of Microorganisms (GCM) 10K type strain sequencing project: providing services to taxonomists for standard genome sequencing and annotation.</title>
        <authorList>
            <consortium name="The Broad Institute Genomics Platform"/>
            <consortium name="The Broad Institute Genome Sequencing Center for Infectious Disease"/>
            <person name="Wu L."/>
            <person name="Ma J."/>
        </authorList>
    </citation>
    <scope>NUCLEOTIDE SEQUENCE [LARGE SCALE GENOMIC DNA]</scope>
    <source>
        <strain evidence="10">NBRC 108565</strain>
    </source>
</reference>
<feature type="transmembrane region" description="Helical" evidence="8">
    <location>
        <begin position="162"/>
        <end position="186"/>
    </location>
</feature>
<feature type="transmembrane region" description="Helical" evidence="8">
    <location>
        <begin position="443"/>
        <end position="461"/>
    </location>
</feature>
<protein>
    <submittedName>
        <fullName evidence="9">MFS transporter</fullName>
    </submittedName>
</protein>
<dbReference type="Pfam" id="PF05977">
    <property type="entry name" value="MFS_3"/>
    <property type="match status" value="1"/>
</dbReference>
<dbReference type="PANTHER" id="PTHR23513">
    <property type="entry name" value="INTEGRAL MEMBRANE EFFLUX PROTEIN-RELATED"/>
    <property type="match status" value="1"/>
</dbReference>
<feature type="transmembrane region" description="Helical" evidence="8">
    <location>
        <begin position="342"/>
        <end position="366"/>
    </location>
</feature>
<evidence type="ECO:0000256" key="5">
    <source>
        <dbReference type="ARBA" id="ARBA00022989"/>
    </source>
</evidence>